<sequence length="358" mass="41063">MEVSRPETALGADSGQKDGSSSSPHNLFVKWSGKEFEIEDINGLETVRDLKQLLQSKTGVHVDRQKLLNLTYEGKLAQDDCVLAKMSLKVGQKLMMMGSLEKDIESVNIPPEERPNVNNDLDVPDDCELPVESQEVYMKKIERRVKEYKISVINPSRPGKKLLVLDIDYTLFDHRTTAETPGELMRPFLHEFLTASYEHYDIAIWSATSMKWIHEKMRLLGVSSNPQYKIAFHVDFMAMISIHMPKYGVVNVKPLGVIWGQFPQYSAKNTIMIDDLRRNFLMNPQSGLRIRPFKSAHTNRHSDTELLRVGGYLRKIAKLDDFSNLNHKKWETYERKSNSSKRRRSQSSSGTDSSNSKR</sequence>
<dbReference type="Gene3D" id="3.40.50.1000">
    <property type="entry name" value="HAD superfamily/HAD-like"/>
    <property type="match status" value="1"/>
</dbReference>
<gene>
    <name evidence="16" type="ORF">ODALV1_LOCUS6289</name>
</gene>
<keyword evidence="17" id="KW-1185">Reference proteome</keyword>
<keyword evidence="6" id="KW-0378">Hydrolase</keyword>
<feature type="domain" description="Ubiquitin-like" evidence="14">
    <location>
        <begin position="25"/>
        <end position="97"/>
    </location>
</feature>
<dbReference type="Gene3D" id="3.10.20.90">
    <property type="entry name" value="Phosphatidylinositol 3-kinase Catalytic Subunit, Chain A, domain 1"/>
    <property type="match status" value="1"/>
</dbReference>
<dbReference type="SMART" id="SM00577">
    <property type="entry name" value="CPDc"/>
    <property type="match status" value="1"/>
</dbReference>
<keyword evidence="9" id="KW-0539">Nucleus</keyword>
<comment type="subcellular location">
    <subcellularLocation>
        <location evidence="2">Nucleus</location>
    </subcellularLocation>
</comment>
<evidence type="ECO:0000256" key="2">
    <source>
        <dbReference type="ARBA" id="ARBA00004123"/>
    </source>
</evidence>
<evidence type="ECO:0000259" key="15">
    <source>
        <dbReference type="PROSITE" id="PS50969"/>
    </source>
</evidence>
<dbReference type="InterPro" id="IPR011943">
    <property type="entry name" value="HAD-SF_hydro_IIID"/>
</dbReference>
<dbReference type="InterPro" id="IPR051658">
    <property type="entry name" value="UBLCP1"/>
</dbReference>
<name>A0ABP1Q3L0_9HEXA</name>
<evidence type="ECO:0000256" key="13">
    <source>
        <dbReference type="SAM" id="MobiDB-lite"/>
    </source>
</evidence>
<organism evidence="16 17">
    <name type="scientific">Orchesella dallaii</name>
    <dbReference type="NCBI Taxonomy" id="48710"/>
    <lineage>
        <taxon>Eukaryota</taxon>
        <taxon>Metazoa</taxon>
        <taxon>Ecdysozoa</taxon>
        <taxon>Arthropoda</taxon>
        <taxon>Hexapoda</taxon>
        <taxon>Collembola</taxon>
        <taxon>Entomobryomorpha</taxon>
        <taxon>Entomobryoidea</taxon>
        <taxon>Orchesellidae</taxon>
        <taxon>Orchesellinae</taxon>
        <taxon>Orchesella</taxon>
    </lineage>
</organism>
<dbReference type="PANTHER" id="PTHR48493">
    <property type="entry name" value="UBIQUITIN-LIKE DOMAIN-CONTAINING CTD PHOSPHATASE 1"/>
    <property type="match status" value="1"/>
</dbReference>
<dbReference type="InterPro" id="IPR000626">
    <property type="entry name" value="Ubiquitin-like_dom"/>
</dbReference>
<evidence type="ECO:0000259" key="14">
    <source>
        <dbReference type="PROSITE" id="PS50053"/>
    </source>
</evidence>
<comment type="caution">
    <text evidence="16">The sequence shown here is derived from an EMBL/GenBank/DDBJ whole genome shotgun (WGS) entry which is preliminary data.</text>
</comment>
<dbReference type="Pfam" id="PF03031">
    <property type="entry name" value="NIF"/>
    <property type="match status" value="1"/>
</dbReference>
<evidence type="ECO:0000256" key="5">
    <source>
        <dbReference type="ARBA" id="ARBA00022723"/>
    </source>
</evidence>
<feature type="domain" description="FCP1 homology" evidence="15">
    <location>
        <begin position="156"/>
        <end position="316"/>
    </location>
</feature>
<dbReference type="InterPro" id="IPR036412">
    <property type="entry name" value="HAD-like_sf"/>
</dbReference>
<evidence type="ECO:0000256" key="11">
    <source>
        <dbReference type="ARBA" id="ARBA00047761"/>
    </source>
</evidence>
<dbReference type="PROSITE" id="PS50053">
    <property type="entry name" value="UBIQUITIN_2"/>
    <property type="match status" value="1"/>
</dbReference>
<dbReference type="InterPro" id="IPR029071">
    <property type="entry name" value="Ubiquitin-like_domsf"/>
</dbReference>
<evidence type="ECO:0000256" key="1">
    <source>
        <dbReference type="ARBA" id="ARBA00001946"/>
    </source>
</evidence>
<dbReference type="SUPFAM" id="SSF54236">
    <property type="entry name" value="Ubiquitin-like"/>
    <property type="match status" value="1"/>
</dbReference>
<proteinExistence type="predicted"/>
<dbReference type="SMART" id="SM00213">
    <property type="entry name" value="UBQ"/>
    <property type="match status" value="1"/>
</dbReference>
<dbReference type="PANTHER" id="PTHR48493:SF1">
    <property type="entry name" value="UBIQUITIN-LIKE DOMAIN-CONTAINING CTD PHOSPHATASE 1"/>
    <property type="match status" value="1"/>
</dbReference>
<dbReference type="EC" id="3.1.3.16" evidence="3"/>
<dbReference type="PROSITE" id="PS50969">
    <property type="entry name" value="FCP1"/>
    <property type="match status" value="1"/>
</dbReference>
<keyword evidence="8" id="KW-0904">Protein phosphatase</keyword>
<feature type="region of interest" description="Disordered" evidence="13">
    <location>
        <begin position="330"/>
        <end position="358"/>
    </location>
</feature>
<feature type="region of interest" description="Disordered" evidence="13">
    <location>
        <begin position="1"/>
        <end position="26"/>
    </location>
</feature>
<dbReference type="SUPFAM" id="SSF56784">
    <property type="entry name" value="HAD-like"/>
    <property type="match status" value="1"/>
</dbReference>
<evidence type="ECO:0000256" key="8">
    <source>
        <dbReference type="ARBA" id="ARBA00022912"/>
    </source>
</evidence>
<evidence type="ECO:0000256" key="9">
    <source>
        <dbReference type="ARBA" id="ARBA00023242"/>
    </source>
</evidence>
<reference evidence="16 17" key="1">
    <citation type="submission" date="2024-08" db="EMBL/GenBank/DDBJ databases">
        <authorList>
            <person name="Cucini C."/>
            <person name="Frati F."/>
        </authorList>
    </citation>
    <scope>NUCLEOTIDE SEQUENCE [LARGE SCALE GENOMIC DNA]</scope>
</reference>
<evidence type="ECO:0000256" key="6">
    <source>
        <dbReference type="ARBA" id="ARBA00022801"/>
    </source>
</evidence>
<evidence type="ECO:0000256" key="4">
    <source>
        <dbReference type="ARBA" id="ARBA00014187"/>
    </source>
</evidence>
<dbReference type="NCBIfam" id="TIGR02245">
    <property type="entry name" value="HAD_IIID1"/>
    <property type="match status" value="1"/>
</dbReference>
<dbReference type="Proteomes" id="UP001642540">
    <property type="component" value="Unassembled WGS sequence"/>
</dbReference>
<accession>A0ABP1Q3L0</accession>
<evidence type="ECO:0000313" key="17">
    <source>
        <dbReference type="Proteomes" id="UP001642540"/>
    </source>
</evidence>
<keyword evidence="7" id="KW-0460">Magnesium</keyword>
<dbReference type="CDD" id="cd01813">
    <property type="entry name" value="Ubl_UBLCP1"/>
    <property type="match status" value="1"/>
</dbReference>
<evidence type="ECO:0000256" key="10">
    <source>
        <dbReference type="ARBA" id="ARBA00032039"/>
    </source>
</evidence>
<comment type="catalytic activity">
    <reaction evidence="12">
        <text>O-phospho-L-threonyl-[protein] + H2O = L-threonyl-[protein] + phosphate</text>
        <dbReference type="Rhea" id="RHEA:47004"/>
        <dbReference type="Rhea" id="RHEA-COMP:11060"/>
        <dbReference type="Rhea" id="RHEA-COMP:11605"/>
        <dbReference type="ChEBI" id="CHEBI:15377"/>
        <dbReference type="ChEBI" id="CHEBI:30013"/>
        <dbReference type="ChEBI" id="CHEBI:43474"/>
        <dbReference type="ChEBI" id="CHEBI:61977"/>
        <dbReference type="EC" id="3.1.3.16"/>
    </reaction>
</comment>
<protein>
    <recommendedName>
        <fullName evidence="4">Ubiquitin-like domain-containing CTD phosphatase 1</fullName>
        <ecNumber evidence="3">3.1.3.16</ecNumber>
    </recommendedName>
    <alternativeName>
        <fullName evidence="10">Nuclear proteasome inhibitor UBLCP1</fullName>
    </alternativeName>
</protein>
<dbReference type="InterPro" id="IPR004274">
    <property type="entry name" value="FCP1_dom"/>
</dbReference>
<dbReference type="Pfam" id="PF00240">
    <property type="entry name" value="ubiquitin"/>
    <property type="match status" value="1"/>
</dbReference>
<evidence type="ECO:0000256" key="7">
    <source>
        <dbReference type="ARBA" id="ARBA00022842"/>
    </source>
</evidence>
<evidence type="ECO:0000313" key="16">
    <source>
        <dbReference type="EMBL" id="CAL8085969.1"/>
    </source>
</evidence>
<dbReference type="EMBL" id="CAXLJM020000019">
    <property type="protein sequence ID" value="CAL8085969.1"/>
    <property type="molecule type" value="Genomic_DNA"/>
</dbReference>
<keyword evidence="5" id="KW-0479">Metal-binding</keyword>
<dbReference type="InterPro" id="IPR023214">
    <property type="entry name" value="HAD_sf"/>
</dbReference>
<feature type="compositionally biased region" description="Low complexity" evidence="13">
    <location>
        <begin position="346"/>
        <end position="358"/>
    </location>
</feature>
<comment type="cofactor">
    <cofactor evidence="1">
        <name>Mg(2+)</name>
        <dbReference type="ChEBI" id="CHEBI:18420"/>
    </cofactor>
</comment>
<evidence type="ECO:0000256" key="12">
    <source>
        <dbReference type="ARBA" id="ARBA00048336"/>
    </source>
</evidence>
<evidence type="ECO:0000256" key="3">
    <source>
        <dbReference type="ARBA" id="ARBA00013081"/>
    </source>
</evidence>
<comment type="catalytic activity">
    <reaction evidence="11">
        <text>O-phospho-L-seryl-[protein] + H2O = L-seryl-[protein] + phosphate</text>
        <dbReference type="Rhea" id="RHEA:20629"/>
        <dbReference type="Rhea" id="RHEA-COMP:9863"/>
        <dbReference type="Rhea" id="RHEA-COMP:11604"/>
        <dbReference type="ChEBI" id="CHEBI:15377"/>
        <dbReference type="ChEBI" id="CHEBI:29999"/>
        <dbReference type="ChEBI" id="CHEBI:43474"/>
        <dbReference type="ChEBI" id="CHEBI:83421"/>
        <dbReference type="EC" id="3.1.3.16"/>
    </reaction>
</comment>